<proteinExistence type="predicted"/>
<gene>
    <name evidence="2" type="ORF">CALMAC_LOCUS3941</name>
</gene>
<dbReference type="Proteomes" id="UP000410492">
    <property type="component" value="Unassembled WGS sequence"/>
</dbReference>
<evidence type="ECO:0000313" key="2">
    <source>
        <dbReference type="EMBL" id="VEN39393.1"/>
    </source>
</evidence>
<organism evidence="2 3">
    <name type="scientific">Callosobruchus maculatus</name>
    <name type="common">Southern cowpea weevil</name>
    <name type="synonym">Pulse bruchid</name>
    <dbReference type="NCBI Taxonomy" id="64391"/>
    <lineage>
        <taxon>Eukaryota</taxon>
        <taxon>Metazoa</taxon>
        <taxon>Ecdysozoa</taxon>
        <taxon>Arthropoda</taxon>
        <taxon>Hexapoda</taxon>
        <taxon>Insecta</taxon>
        <taxon>Pterygota</taxon>
        <taxon>Neoptera</taxon>
        <taxon>Endopterygota</taxon>
        <taxon>Coleoptera</taxon>
        <taxon>Polyphaga</taxon>
        <taxon>Cucujiformia</taxon>
        <taxon>Chrysomeloidea</taxon>
        <taxon>Chrysomelidae</taxon>
        <taxon>Bruchinae</taxon>
        <taxon>Bruchini</taxon>
        <taxon>Callosobruchus</taxon>
    </lineage>
</organism>
<accession>A0A653BUW6</accession>
<feature type="region of interest" description="Disordered" evidence="1">
    <location>
        <begin position="25"/>
        <end position="51"/>
    </location>
</feature>
<evidence type="ECO:0000313" key="3">
    <source>
        <dbReference type="Proteomes" id="UP000410492"/>
    </source>
</evidence>
<keyword evidence="3" id="KW-1185">Reference proteome</keyword>
<name>A0A653BUW6_CALMS</name>
<dbReference type="EMBL" id="CAACVG010005498">
    <property type="protein sequence ID" value="VEN39393.1"/>
    <property type="molecule type" value="Genomic_DNA"/>
</dbReference>
<feature type="non-terminal residue" evidence="2">
    <location>
        <position position="1"/>
    </location>
</feature>
<reference evidence="2 3" key="1">
    <citation type="submission" date="2019-01" db="EMBL/GenBank/DDBJ databases">
        <authorList>
            <person name="Sayadi A."/>
        </authorList>
    </citation>
    <scope>NUCLEOTIDE SEQUENCE [LARGE SCALE GENOMIC DNA]</scope>
</reference>
<sequence>IKYSCNANLLYLTDHWNDINQNATEHSSRMNPVQVRIGNNSSINVGDTSNL</sequence>
<evidence type="ECO:0000256" key="1">
    <source>
        <dbReference type="SAM" id="MobiDB-lite"/>
    </source>
</evidence>
<dbReference type="AlphaFoldDB" id="A0A653BUW6"/>
<protein>
    <submittedName>
        <fullName evidence="2">Uncharacterized protein</fullName>
    </submittedName>
</protein>